<feature type="domain" description="Acyltransferase 3" evidence="2">
    <location>
        <begin position="19"/>
        <end position="305"/>
    </location>
</feature>
<name>A0A1T4VCH1_9FIRM</name>
<feature type="transmembrane region" description="Helical" evidence="1">
    <location>
        <begin position="87"/>
        <end position="110"/>
    </location>
</feature>
<feature type="transmembrane region" description="Helical" evidence="1">
    <location>
        <begin position="258"/>
        <end position="278"/>
    </location>
</feature>
<feature type="transmembrane region" description="Helical" evidence="1">
    <location>
        <begin position="290"/>
        <end position="310"/>
    </location>
</feature>
<dbReference type="PANTHER" id="PTHR37312:SF1">
    <property type="entry name" value="MEMBRANE-BOUND ACYLTRANSFERASE YKRP-RELATED"/>
    <property type="match status" value="1"/>
</dbReference>
<dbReference type="Proteomes" id="UP000190814">
    <property type="component" value="Unassembled WGS sequence"/>
</dbReference>
<evidence type="ECO:0000256" key="1">
    <source>
        <dbReference type="SAM" id="Phobius"/>
    </source>
</evidence>
<dbReference type="OrthoDB" id="6623990at2"/>
<dbReference type="EMBL" id="FUXZ01000004">
    <property type="protein sequence ID" value="SKA62650.1"/>
    <property type="molecule type" value="Genomic_DNA"/>
</dbReference>
<feature type="transmembrane region" description="Helical" evidence="1">
    <location>
        <begin position="20"/>
        <end position="37"/>
    </location>
</feature>
<organism evidence="3 4">
    <name type="scientific">Eubacterium uniforme</name>
    <dbReference type="NCBI Taxonomy" id="39495"/>
    <lineage>
        <taxon>Bacteria</taxon>
        <taxon>Bacillati</taxon>
        <taxon>Bacillota</taxon>
        <taxon>Clostridia</taxon>
        <taxon>Eubacteriales</taxon>
        <taxon>Eubacteriaceae</taxon>
        <taxon>Eubacterium</taxon>
    </lineage>
</organism>
<dbReference type="Pfam" id="PF01757">
    <property type="entry name" value="Acyl_transf_3"/>
    <property type="match status" value="1"/>
</dbReference>
<keyword evidence="1" id="KW-1133">Transmembrane helix</keyword>
<feature type="transmembrane region" description="Helical" evidence="1">
    <location>
        <begin position="146"/>
        <end position="163"/>
    </location>
</feature>
<keyword evidence="4" id="KW-1185">Reference proteome</keyword>
<dbReference type="GO" id="GO:0016747">
    <property type="term" value="F:acyltransferase activity, transferring groups other than amino-acyl groups"/>
    <property type="evidence" value="ECO:0007669"/>
    <property type="project" value="InterPro"/>
</dbReference>
<feature type="transmembrane region" description="Helical" evidence="1">
    <location>
        <begin position="57"/>
        <end position="75"/>
    </location>
</feature>
<accession>A0A1T4VCH1</accession>
<keyword evidence="1" id="KW-0472">Membrane</keyword>
<dbReference type="PANTHER" id="PTHR37312">
    <property type="entry name" value="MEMBRANE-BOUND ACYLTRANSFERASE YKRP-RELATED"/>
    <property type="match status" value="1"/>
</dbReference>
<protein>
    <submittedName>
        <fullName evidence="3">Fucose 4-O-acetylase</fullName>
    </submittedName>
</protein>
<dbReference type="STRING" id="39495.SAMN02745111_00666"/>
<evidence type="ECO:0000313" key="3">
    <source>
        <dbReference type="EMBL" id="SKA62650.1"/>
    </source>
</evidence>
<dbReference type="AlphaFoldDB" id="A0A1T4VCH1"/>
<dbReference type="InterPro" id="IPR002656">
    <property type="entry name" value="Acyl_transf_3_dom"/>
</dbReference>
<evidence type="ECO:0000259" key="2">
    <source>
        <dbReference type="Pfam" id="PF01757"/>
    </source>
</evidence>
<feature type="transmembrane region" description="Helical" evidence="1">
    <location>
        <begin position="122"/>
        <end position="139"/>
    </location>
</feature>
<keyword evidence="1" id="KW-0812">Transmembrane</keyword>
<reference evidence="3 4" key="1">
    <citation type="submission" date="2017-02" db="EMBL/GenBank/DDBJ databases">
        <authorList>
            <person name="Peterson S.W."/>
        </authorList>
    </citation>
    <scope>NUCLEOTIDE SEQUENCE [LARGE SCALE GENOMIC DNA]</scope>
    <source>
        <strain evidence="3 4">ATCC 35992</strain>
    </source>
</reference>
<gene>
    <name evidence="3" type="ORF">SAMN02745111_00666</name>
</gene>
<feature type="transmembrane region" description="Helical" evidence="1">
    <location>
        <begin position="198"/>
        <end position="217"/>
    </location>
</feature>
<feature type="transmembrane region" description="Helical" evidence="1">
    <location>
        <begin position="322"/>
        <end position="340"/>
    </location>
</feature>
<proteinExistence type="predicted"/>
<evidence type="ECO:0000313" key="4">
    <source>
        <dbReference type="Proteomes" id="UP000190814"/>
    </source>
</evidence>
<dbReference type="RefSeq" id="WP_078765555.1">
    <property type="nucleotide sequence ID" value="NZ_FUXZ01000004.1"/>
</dbReference>
<dbReference type="InterPro" id="IPR052734">
    <property type="entry name" value="Nod_factor_acetyltransferase"/>
</dbReference>
<sequence>MTSEKDVNKKIVAKQRIAKWDNIKFFLIFFVVLGHFINKTVPNKYVFNLRNMERCVFIIYTFHMPAFIFISGLFAKKTIDNKRYDRIGSYLRLYFVMCFIRFAAKFFVYGKGGFSLFNESGVPWYALAMFFMFLIMVFLRPYNKVEVIIGTIVLGMVIGYDGSLGDYLALPRVLTFLPFFVLGYYFDSKKFLEFIEKTHVKIASAIILIGYVAFVHVKIKPLFFMYRYFLKGKKTYADTFTEKIVGSSMTNYGWLYRLIYYIVVFIIVVAFFSIIPNVRIPFITTLGGRTLSVFAVHYVFIIILMEGARWDKVFAGMKHQKLALLLVMGLSLAVQLLLSIKPLANLFNVIMSAPNADKK</sequence>